<keyword evidence="7 19" id="KW-0479">Metal-binding</keyword>
<name>A0AAE0T9I1_9BIVA</name>
<reference evidence="25" key="2">
    <citation type="journal article" date="2021" name="Genome Biol. Evol.">
        <title>Developing a high-quality reference genome for a parasitic bivalve with doubly uniparental inheritance (Bivalvia: Unionida).</title>
        <authorList>
            <person name="Smith C.H."/>
        </authorList>
    </citation>
    <scope>NUCLEOTIDE SEQUENCE</scope>
    <source>
        <strain evidence="25">CHS0354</strain>
        <tissue evidence="25">Mantle</tissue>
    </source>
</reference>
<dbReference type="GO" id="GO:0042554">
    <property type="term" value="P:superoxide anion generation"/>
    <property type="evidence" value="ECO:0007669"/>
    <property type="project" value="TreeGrafter"/>
</dbReference>
<dbReference type="SFLD" id="SFLDG01168">
    <property type="entry name" value="Ferric_reductase_subgroup_(FRE"/>
    <property type="match status" value="1"/>
</dbReference>
<protein>
    <recommendedName>
        <fullName evidence="3">NAD(P)H oxidase (H2O2-forming)</fullName>
        <ecNumber evidence="3">1.6.3.1</ecNumber>
    </recommendedName>
</protein>
<comment type="catalytic activity">
    <reaction evidence="17">
        <text>NADH + O2 + H(+) = H2O2 + NAD(+)</text>
        <dbReference type="Rhea" id="RHEA:11264"/>
        <dbReference type="ChEBI" id="CHEBI:15378"/>
        <dbReference type="ChEBI" id="CHEBI:15379"/>
        <dbReference type="ChEBI" id="CHEBI:16240"/>
        <dbReference type="ChEBI" id="CHEBI:57540"/>
        <dbReference type="ChEBI" id="CHEBI:57945"/>
        <dbReference type="EC" id="1.6.3.1"/>
    </reaction>
</comment>
<keyword evidence="22" id="KW-0732">Signal</keyword>
<evidence type="ECO:0000256" key="12">
    <source>
        <dbReference type="ARBA" id="ARBA00022989"/>
    </source>
</evidence>
<keyword evidence="14 21" id="KW-0472">Membrane</keyword>
<dbReference type="FunFam" id="3.40.50.80:FF:000020">
    <property type="entry name" value="Dual oxidase 1"/>
    <property type="match status" value="1"/>
</dbReference>
<evidence type="ECO:0000256" key="9">
    <source>
        <dbReference type="ARBA" id="ARBA00022827"/>
    </source>
</evidence>
<comment type="similarity">
    <text evidence="2">In the N-terminal section; belongs to the peroxidase family.</text>
</comment>
<evidence type="ECO:0000256" key="8">
    <source>
        <dbReference type="ARBA" id="ARBA00022737"/>
    </source>
</evidence>
<feature type="transmembrane region" description="Helical" evidence="21">
    <location>
        <begin position="1110"/>
        <end position="1128"/>
    </location>
</feature>
<evidence type="ECO:0000256" key="11">
    <source>
        <dbReference type="ARBA" id="ARBA00022857"/>
    </source>
</evidence>
<feature type="transmembrane region" description="Helical" evidence="21">
    <location>
        <begin position="1204"/>
        <end position="1227"/>
    </location>
</feature>
<gene>
    <name evidence="25" type="ORF">CHS0354_037968</name>
</gene>
<reference evidence="25" key="3">
    <citation type="submission" date="2023-05" db="EMBL/GenBank/DDBJ databases">
        <authorList>
            <person name="Smith C.H."/>
        </authorList>
    </citation>
    <scope>NUCLEOTIDE SEQUENCE</scope>
    <source>
        <strain evidence="25">CHS0354</strain>
        <tissue evidence="25">Mantle</tissue>
    </source>
</reference>
<dbReference type="GO" id="GO:0005509">
    <property type="term" value="F:calcium ion binding"/>
    <property type="evidence" value="ECO:0007669"/>
    <property type="project" value="InterPro"/>
</dbReference>
<feature type="region of interest" description="Disordered" evidence="20">
    <location>
        <begin position="54"/>
        <end position="76"/>
    </location>
</feature>
<dbReference type="InterPro" id="IPR011992">
    <property type="entry name" value="EF-hand-dom_pair"/>
</dbReference>
<organism evidence="25 26">
    <name type="scientific">Potamilus streckersoni</name>
    <dbReference type="NCBI Taxonomy" id="2493646"/>
    <lineage>
        <taxon>Eukaryota</taxon>
        <taxon>Metazoa</taxon>
        <taxon>Spiralia</taxon>
        <taxon>Lophotrochozoa</taxon>
        <taxon>Mollusca</taxon>
        <taxon>Bivalvia</taxon>
        <taxon>Autobranchia</taxon>
        <taxon>Heteroconchia</taxon>
        <taxon>Palaeoheterodonta</taxon>
        <taxon>Unionida</taxon>
        <taxon>Unionoidea</taxon>
        <taxon>Unionidae</taxon>
        <taxon>Ambleminae</taxon>
        <taxon>Lampsilini</taxon>
        <taxon>Potamilus</taxon>
    </lineage>
</organism>
<dbReference type="InterPro" id="IPR050369">
    <property type="entry name" value="RBOH/FRE"/>
</dbReference>
<keyword evidence="10" id="KW-0106">Calcium</keyword>
<dbReference type="InterPro" id="IPR039261">
    <property type="entry name" value="FNR_nucleotide-bd"/>
</dbReference>
<dbReference type="InterPro" id="IPR017938">
    <property type="entry name" value="Riboflavin_synthase-like_b-brl"/>
</dbReference>
<dbReference type="CDD" id="cd06186">
    <property type="entry name" value="NOX_Duox_like_FAD_NADP"/>
    <property type="match status" value="1"/>
</dbReference>
<keyword evidence="15" id="KW-0325">Glycoprotein</keyword>
<evidence type="ECO:0000256" key="4">
    <source>
        <dbReference type="ARBA" id="ARBA00022559"/>
    </source>
</evidence>
<dbReference type="PRINTS" id="PR00457">
    <property type="entry name" value="ANPEROXIDASE"/>
</dbReference>
<dbReference type="SMART" id="SM00054">
    <property type="entry name" value="EFh"/>
    <property type="match status" value="2"/>
</dbReference>
<comment type="subcellular location">
    <subcellularLocation>
        <location evidence="1">Membrane</location>
        <topology evidence="1">Multi-pass membrane protein</topology>
    </subcellularLocation>
</comment>
<dbReference type="SFLD" id="SFLDG01169">
    <property type="entry name" value="NADPH_oxidase_subgroup_(NOX)"/>
    <property type="match status" value="1"/>
</dbReference>
<keyword evidence="4" id="KW-0575">Peroxidase</keyword>
<evidence type="ECO:0000256" key="22">
    <source>
        <dbReference type="SAM" id="SignalP"/>
    </source>
</evidence>
<keyword evidence="11" id="KW-0521">NADP</keyword>
<feature type="signal peptide" evidence="22">
    <location>
        <begin position="1"/>
        <end position="17"/>
    </location>
</feature>
<feature type="transmembrane region" description="Helical" evidence="21">
    <location>
        <begin position="1148"/>
        <end position="1169"/>
    </location>
</feature>
<dbReference type="SUPFAM" id="SSF52343">
    <property type="entry name" value="Ferredoxin reductase-like, C-terminal NADP-linked domain"/>
    <property type="match status" value="1"/>
</dbReference>
<evidence type="ECO:0000256" key="15">
    <source>
        <dbReference type="ARBA" id="ARBA00023180"/>
    </source>
</evidence>
<evidence type="ECO:0000256" key="16">
    <source>
        <dbReference type="ARBA" id="ARBA00023324"/>
    </source>
</evidence>
<keyword evidence="12 21" id="KW-1133">Transmembrane helix</keyword>
<evidence type="ECO:0000256" key="20">
    <source>
        <dbReference type="SAM" id="MobiDB-lite"/>
    </source>
</evidence>
<dbReference type="InterPro" id="IPR013121">
    <property type="entry name" value="Fe_red_NAD-bd_6"/>
</dbReference>
<feature type="domain" description="FAD-binding FR-type" evidence="24">
    <location>
        <begin position="1284"/>
        <end position="1389"/>
    </location>
</feature>
<keyword evidence="8" id="KW-0677">Repeat</keyword>
<evidence type="ECO:0000313" key="26">
    <source>
        <dbReference type="Proteomes" id="UP001195483"/>
    </source>
</evidence>
<evidence type="ECO:0000256" key="7">
    <source>
        <dbReference type="ARBA" id="ARBA00022723"/>
    </source>
</evidence>
<dbReference type="Pfam" id="PF08030">
    <property type="entry name" value="NAD_binding_6"/>
    <property type="match status" value="1"/>
</dbReference>
<keyword evidence="16" id="KW-0376">Hydrogen peroxide</keyword>
<evidence type="ECO:0000256" key="3">
    <source>
        <dbReference type="ARBA" id="ARBA00012698"/>
    </source>
</evidence>
<dbReference type="FunFam" id="2.40.30.10:FF:000059">
    <property type="entry name" value="dual oxidase isoform X1"/>
    <property type="match status" value="1"/>
</dbReference>
<keyword evidence="19" id="KW-0408">Iron</keyword>
<dbReference type="PROSITE" id="PS50292">
    <property type="entry name" value="PEROXIDASE_3"/>
    <property type="match status" value="1"/>
</dbReference>
<keyword evidence="26" id="KW-1185">Reference proteome</keyword>
<dbReference type="GO" id="GO:0016175">
    <property type="term" value="F:superoxide-generating NAD(P)H oxidase activity"/>
    <property type="evidence" value="ECO:0007669"/>
    <property type="project" value="UniProtKB-ARBA"/>
</dbReference>
<dbReference type="PANTHER" id="PTHR11972:SF208">
    <property type="entry name" value="DUAL OXIDASE-LIKE PROTEIN"/>
    <property type="match status" value="1"/>
</dbReference>
<evidence type="ECO:0000259" key="24">
    <source>
        <dbReference type="PROSITE" id="PS51384"/>
    </source>
</evidence>
<feature type="transmembrane region" description="Helical" evidence="21">
    <location>
        <begin position="616"/>
        <end position="640"/>
    </location>
</feature>
<feature type="binding site" description="axial binding residue" evidence="19">
    <location>
        <position position="343"/>
    </location>
    <ligand>
        <name>heme b</name>
        <dbReference type="ChEBI" id="CHEBI:60344"/>
    </ligand>
    <ligandPart>
        <name>Fe</name>
        <dbReference type="ChEBI" id="CHEBI:18248"/>
    </ligandPart>
</feature>
<dbReference type="GO" id="GO:0043020">
    <property type="term" value="C:NADPH oxidase complex"/>
    <property type="evidence" value="ECO:0007669"/>
    <property type="project" value="TreeGrafter"/>
</dbReference>
<dbReference type="SUPFAM" id="SSF63380">
    <property type="entry name" value="Riboflavin synthase domain-like"/>
    <property type="match status" value="1"/>
</dbReference>
<feature type="chain" id="PRO_5042184262" description="NAD(P)H oxidase (H2O2-forming)" evidence="22">
    <location>
        <begin position="18"/>
        <end position="1563"/>
    </location>
</feature>
<dbReference type="SFLD" id="SFLDS00052">
    <property type="entry name" value="Ferric_Reductase_Domain"/>
    <property type="match status" value="1"/>
</dbReference>
<feature type="domain" description="EF-hand" evidence="23">
    <location>
        <begin position="843"/>
        <end position="878"/>
    </location>
</feature>
<dbReference type="InterPro" id="IPR013130">
    <property type="entry name" value="Fe3_Rdtase_TM_dom"/>
</dbReference>
<dbReference type="SUPFAM" id="SSF48113">
    <property type="entry name" value="Heme-dependent peroxidases"/>
    <property type="match status" value="1"/>
</dbReference>
<dbReference type="GO" id="GO:0009886">
    <property type="term" value="P:post-embryonic animal morphogenesis"/>
    <property type="evidence" value="ECO:0007669"/>
    <property type="project" value="UniProtKB-ARBA"/>
</dbReference>
<keyword evidence="9" id="KW-0274">FAD</keyword>
<keyword evidence="6 21" id="KW-0812">Transmembrane</keyword>
<evidence type="ECO:0000256" key="6">
    <source>
        <dbReference type="ARBA" id="ARBA00022692"/>
    </source>
</evidence>
<keyword evidence="13" id="KW-0560">Oxidoreductase</keyword>
<evidence type="ECO:0000256" key="13">
    <source>
        <dbReference type="ARBA" id="ARBA00023002"/>
    </source>
</evidence>
<dbReference type="InterPro" id="IPR037120">
    <property type="entry name" value="Haem_peroxidase_sf_animal"/>
</dbReference>
<dbReference type="InterPro" id="IPR013112">
    <property type="entry name" value="FAD-bd_8"/>
</dbReference>
<dbReference type="EC" id="1.6.3.1" evidence="3"/>
<evidence type="ECO:0000259" key="23">
    <source>
        <dbReference type="PROSITE" id="PS50222"/>
    </source>
</evidence>
<keyword evidence="19" id="KW-0349">Heme</keyword>
<proteinExistence type="inferred from homology"/>
<evidence type="ECO:0000256" key="19">
    <source>
        <dbReference type="PIRSR" id="PIRSR619791-2"/>
    </source>
</evidence>
<evidence type="ECO:0000256" key="21">
    <source>
        <dbReference type="SAM" id="Phobius"/>
    </source>
</evidence>
<dbReference type="PROSITE" id="PS51384">
    <property type="entry name" value="FAD_FR"/>
    <property type="match status" value="1"/>
</dbReference>
<reference evidence="25" key="1">
    <citation type="journal article" date="2021" name="Genome Biol. Evol.">
        <title>A High-Quality Reference Genome for a Parasitic Bivalve with Doubly Uniparental Inheritance (Bivalvia: Unionida).</title>
        <authorList>
            <person name="Smith C.H."/>
        </authorList>
    </citation>
    <scope>NUCLEOTIDE SEQUENCE</scope>
    <source>
        <strain evidence="25">CHS0354</strain>
    </source>
</reference>
<dbReference type="InterPro" id="IPR019791">
    <property type="entry name" value="Haem_peroxidase_animal"/>
</dbReference>
<evidence type="ECO:0000256" key="1">
    <source>
        <dbReference type="ARBA" id="ARBA00004141"/>
    </source>
</evidence>
<dbReference type="GO" id="GO:0042742">
    <property type="term" value="P:defense response to bacterium"/>
    <property type="evidence" value="ECO:0007669"/>
    <property type="project" value="UniProtKB-ARBA"/>
</dbReference>
<dbReference type="SUPFAM" id="SSF47473">
    <property type="entry name" value="EF-hand"/>
    <property type="match status" value="1"/>
</dbReference>
<evidence type="ECO:0000256" key="10">
    <source>
        <dbReference type="ARBA" id="ARBA00022837"/>
    </source>
</evidence>
<dbReference type="Pfam" id="PF08022">
    <property type="entry name" value="FAD_binding_8"/>
    <property type="match status" value="1"/>
</dbReference>
<feature type="transmembrane region" description="Helical" evidence="21">
    <location>
        <begin position="1056"/>
        <end position="1076"/>
    </location>
</feature>
<evidence type="ECO:0000313" key="25">
    <source>
        <dbReference type="EMBL" id="KAK3606292.1"/>
    </source>
</evidence>
<feature type="transmembrane region" description="Helical" evidence="21">
    <location>
        <begin position="1239"/>
        <end position="1258"/>
    </location>
</feature>
<dbReference type="InterPro" id="IPR002048">
    <property type="entry name" value="EF_hand_dom"/>
</dbReference>
<dbReference type="GO" id="GO:0016174">
    <property type="term" value="F:NAD(P)H oxidase H2O2-forming activity"/>
    <property type="evidence" value="ECO:0007669"/>
    <property type="project" value="UniProtKB-EC"/>
</dbReference>
<dbReference type="Gene3D" id="1.10.640.10">
    <property type="entry name" value="Haem peroxidase domain superfamily, animal type"/>
    <property type="match status" value="1"/>
</dbReference>
<dbReference type="GO" id="GO:0042303">
    <property type="term" value="P:molting cycle"/>
    <property type="evidence" value="ECO:0007669"/>
    <property type="project" value="UniProtKB-ARBA"/>
</dbReference>
<keyword evidence="5" id="KW-0285">Flavoprotein</keyword>
<evidence type="ECO:0000256" key="17">
    <source>
        <dbReference type="ARBA" id="ARBA00047455"/>
    </source>
</evidence>
<evidence type="ECO:0000256" key="2">
    <source>
        <dbReference type="ARBA" id="ARBA00005644"/>
    </source>
</evidence>
<comment type="catalytic activity">
    <reaction evidence="18">
        <text>NADPH + O2 + H(+) = H2O2 + NADP(+)</text>
        <dbReference type="Rhea" id="RHEA:11260"/>
        <dbReference type="ChEBI" id="CHEBI:15378"/>
        <dbReference type="ChEBI" id="CHEBI:15379"/>
        <dbReference type="ChEBI" id="CHEBI:16240"/>
        <dbReference type="ChEBI" id="CHEBI:57783"/>
        <dbReference type="ChEBI" id="CHEBI:58349"/>
        <dbReference type="EC" id="1.6.3.1"/>
    </reaction>
</comment>
<dbReference type="GO" id="GO:0004601">
    <property type="term" value="F:peroxidase activity"/>
    <property type="evidence" value="ECO:0007669"/>
    <property type="project" value="UniProtKB-KW"/>
</dbReference>
<evidence type="ECO:0000256" key="5">
    <source>
        <dbReference type="ARBA" id="ARBA00022630"/>
    </source>
</evidence>
<sequence>MLMQIVMILASYTLGCAICKSDEKEYPPYDGWYNNLNNPDWGAADTPMRRASKASYSDGVYEPSGKDRPNPFDISQAAHKGETGISYRGRTAMLVYFGQQLVEEIMDAQVPGCPVEFFNIKVPRNHVLNREGKSDLEMPLRRTRYDSNTGHSPNNPRQQLSEITPFLDGQLIYGPSKAWTDAIREFRGGRLLGTNPEEIMMDFPVDNDIRLPFANPPVTKDHQLKPIRRFYRLGNPRGHENPFLLAFGVLWFRWHNYEAGRILRQNKWDPVMDDEKIFNRARAKVIAQYQKIVFYDWLPLWIAIDDNFETMNFWSKYPYTGYDPNIHPGITHEFQVAAMRFGHTLVPHGLWVRDGDCRYKRASGSSPGDNREYAALRLCNTFWNSKEIIERDNIESYIRGLTSTLAAREDSVIVTDLTDSVFGPLEFSRRDLAALNIQRGRDHGVADYNTVRKAFKLKPKKSFESINLDYNKEEIQRLKALYGNTSVPDNLDLFTGGMLETIPNGPGELFRKILIDQFIRIRDGDRFWFENNETSTLSETELHDINTTTMYDIIVHVANVDLEEIQKNVFILRPSDDGHCHRQPQELQPGTFYQGFPLLENCTLVRRYDYFSGSEAAFALTYIFLVLLVIATIILMILLARRRMRGIYRIGPLPVHRTHSVEHNKFQVNEWIGPNEMDRMVTTNLEEKEHRISVLDHTGMAVRFIDLRGMMRRGINKMEVYFSSDDMEELISLKIPDEHDLVIRFRNKAERTQFAVILERMLQAQGITPKGRSLVEAYIIRNSTTKKDRQAELNKYFKSVCLKSFWKDSSDYMDDFKSESVSEKIIQVQLTQTEFAEAFGLKPSSIFIKHMFMLVDTERNGHVSFRDFMKIFLLFSSNDLDQKIRLLFNMYDASQKGVLSKDDVHEMIRSLMELSDSGVEKGTIEEFVSSIYTSLGLRQGSDMMFSDFKKVFSRREYMSTLQRAHLQLEGSSSSSNESVGPQYTKNYQRRMTIIREYSTNATNLNPFSPRITSISSDAADNSFLNTRKRMGLLSELYHPKTKFMERWDDVKAFLETFRLEVFWMTMYILILLGLFLERAHEYYVLREYAGLRRIAGYGVSFTRGAASAMSFTYATLLLTMCRNCITWLRETFLHRFFPFDSLHSAHKIVACMAIVLTVIHIIGHGFNFYHITTHASMDLNCYFREYFRATHELASFQYWTFQTITGFTGILLCVLLIIMCVFALTYARRYLFKAFWRTHKLFIPVYLLTFFHGSMQMIQSPDFPWFIIGPAVLYVIDDVISLNRSKVQIRILKAELLTSDVTALIVKKPPGFEYKSGQWVRVACSSLGHGEFHPFTLTSAPHQKNLTFHIRTVGPWTRNLRRLFDPSNLRGQDMPCLLMDGPFGEGHQDWYRYEVAVLIGGGIGVTPYASILQDIVHKTSLGSSAFCKKVYFLWVTRTQKQFEWMTDIIRQVESDCNDLVDVHIFVTEFRRRFDLRTTMLYICERHFQRVAGKSLFTGLKATTHFGRPRFYDFLEALRYSHKKVEKIGVFSCGPVPMTHSVNKACKELNKFSRPTYIHHFENF</sequence>
<dbReference type="GO" id="GO:0020037">
    <property type="term" value="F:heme binding"/>
    <property type="evidence" value="ECO:0007669"/>
    <property type="project" value="InterPro"/>
</dbReference>
<dbReference type="Pfam" id="PF03098">
    <property type="entry name" value="An_peroxidase"/>
    <property type="match status" value="1"/>
</dbReference>
<dbReference type="EMBL" id="JAEAOA010002216">
    <property type="protein sequence ID" value="KAK3606292.1"/>
    <property type="molecule type" value="Genomic_DNA"/>
</dbReference>
<feature type="domain" description="EF-hand" evidence="23">
    <location>
        <begin position="879"/>
        <end position="914"/>
    </location>
</feature>
<dbReference type="Gene3D" id="1.10.238.10">
    <property type="entry name" value="EF-hand"/>
    <property type="match status" value="1"/>
</dbReference>
<dbReference type="InterPro" id="IPR010255">
    <property type="entry name" value="Haem_peroxidase_sf"/>
</dbReference>
<accession>A0AAE0T9I1</accession>
<dbReference type="Pfam" id="PF01794">
    <property type="entry name" value="Ferric_reduct"/>
    <property type="match status" value="1"/>
</dbReference>
<comment type="caution">
    <text evidence="25">The sequence shown here is derived from an EMBL/GenBank/DDBJ whole genome shotgun (WGS) entry which is preliminary data.</text>
</comment>
<dbReference type="Gene3D" id="3.40.50.80">
    <property type="entry name" value="Nucleotide-binding domain of ferredoxin-NADP reductase (FNR) module"/>
    <property type="match status" value="1"/>
</dbReference>
<dbReference type="Gene3D" id="2.40.30.10">
    <property type="entry name" value="Translation factors"/>
    <property type="match status" value="1"/>
</dbReference>
<evidence type="ECO:0000256" key="18">
    <source>
        <dbReference type="ARBA" id="ARBA00048762"/>
    </source>
</evidence>
<dbReference type="Proteomes" id="UP001195483">
    <property type="component" value="Unassembled WGS sequence"/>
</dbReference>
<dbReference type="GO" id="GO:0006979">
    <property type="term" value="P:response to oxidative stress"/>
    <property type="evidence" value="ECO:0007669"/>
    <property type="project" value="InterPro"/>
</dbReference>
<dbReference type="GO" id="GO:0042744">
    <property type="term" value="P:hydrogen peroxide catabolic process"/>
    <property type="evidence" value="ECO:0007669"/>
    <property type="project" value="UniProtKB-KW"/>
</dbReference>
<dbReference type="PROSITE" id="PS50222">
    <property type="entry name" value="EF_HAND_2"/>
    <property type="match status" value="2"/>
</dbReference>
<evidence type="ECO:0000256" key="14">
    <source>
        <dbReference type="ARBA" id="ARBA00023136"/>
    </source>
</evidence>
<dbReference type="InterPro" id="IPR017927">
    <property type="entry name" value="FAD-bd_FR_type"/>
</dbReference>
<dbReference type="PANTHER" id="PTHR11972">
    <property type="entry name" value="NADPH OXIDASE"/>
    <property type="match status" value="1"/>
</dbReference>